<reference evidence="1 2" key="1">
    <citation type="journal article" date="2013" name="Genome Announc.">
        <title>Draft Genome of the Marine Gammaproteobacterium Halomonas titanicae.</title>
        <authorList>
            <person name="Sanchez-Porro C."/>
            <person name="de la Haba R.R."/>
            <person name="Cruz-Hernandez N."/>
            <person name="Gonzalez J.M."/>
            <person name="Reyes-Guirao C."/>
            <person name="Navarro-Sampedro L."/>
            <person name="Carballo M."/>
            <person name="Ventosa A."/>
        </authorList>
    </citation>
    <scope>NUCLEOTIDE SEQUENCE [LARGE SCALE GENOMIC DNA]</scope>
    <source>
        <strain evidence="1 2">BH1</strain>
    </source>
</reference>
<dbReference type="Proteomes" id="UP000011651">
    <property type="component" value="Unassembled WGS sequence"/>
</dbReference>
<sequence>MFCVLRLARLLPLYRHFTMHAFRLVAALVTTLVITLPVSLQAQAQTQAQTSEQWSEYDDVFEDGARHANIWQWGWSGIYATSLAVNAYQSSEASDPDDRFDARVGVVKSALALGGMLTDRQPHPAALTEYERLKASGDLSGVQALGLQLAQAERERRGWGAQISSLVVNGVAGAVIAADGRKSDGAINFATGMLVNELQIWTQPNQASSAINRFQPANLSLGPITIPGEYALHVAPQQLGATWRY</sequence>
<comment type="caution">
    <text evidence="1">The sequence shown here is derived from an EMBL/GenBank/DDBJ whole genome shotgun (WGS) entry which is preliminary data.</text>
</comment>
<dbReference type="PATRIC" id="fig|1204738.3.peg.3961"/>
<dbReference type="AlphaFoldDB" id="L9U6V6"/>
<gene>
    <name evidence="1" type="ORF">HALTITAN_2625</name>
</gene>
<organism evidence="1 2">
    <name type="scientific">Vreelandella titanicae BH1</name>
    <dbReference type="NCBI Taxonomy" id="1204738"/>
    <lineage>
        <taxon>Bacteria</taxon>
        <taxon>Pseudomonadati</taxon>
        <taxon>Pseudomonadota</taxon>
        <taxon>Gammaproteobacteria</taxon>
        <taxon>Oceanospirillales</taxon>
        <taxon>Halomonadaceae</taxon>
        <taxon>Vreelandella</taxon>
    </lineage>
</organism>
<protein>
    <submittedName>
        <fullName evidence="1">Uncharacterized protein</fullName>
    </submittedName>
</protein>
<accession>L9U6V6</accession>
<name>L9U6V6_9GAMM</name>
<proteinExistence type="predicted"/>
<evidence type="ECO:0000313" key="2">
    <source>
        <dbReference type="Proteomes" id="UP000011651"/>
    </source>
</evidence>
<evidence type="ECO:0000313" key="1">
    <source>
        <dbReference type="EMBL" id="ELY20640.1"/>
    </source>
</evidence>
<dbReference type="EMBL" id="AOPO01000014">
    <property type="protein sequence ID" value="ELY20640.1"/>
    <property type="molecule type" value="Genomic_DNA"/>
</dbReference>